<dbReference type="Gene3D" id="3.30.1370.100">
    <property type="entry name" value="MutL, C-terminal domain, regulatory subdomain"/>
    <property type="match status" value="1"/>
</dbReference>
<keyword evidence="4 6" id="KW-0234">DNA repair</keyword>
<dbReference type="AlphaFoldDB" id="A0A1A7NVE6"/>
<dbReference type="SMART" id="SM01340">
    <property type="entry name" value="DNA_mis_repair"/>
    <property type="match status" value="1"/>
</dbReference>
<dbReference type="Proteomes" id="UP000243558">
    <property type="component" value="Unassembled WGS sequence"/>
</dbReference>
<dbReference type="GO" id="GO:0005524">
    <property type="term" value="F:ATP binding"/>
    <property type="evidence" value="ECO:0007669"/>
    <property type="project" value="InterPro"/>
</dbReference>
<proteinExistence type="inferred from homology"/>
<comment type="caution">
    <text evidence="8">The sequence shown here is derived from an EMBL/GenBank/DDBJ whole genome shotgun (WGS) entry which is preliminary data.</text>
</comment>
<dbReference type="GO" id="GO:0016887">
    <property type="term" value="F:ATP hydrolysis activity"/>
    <property type="evidence" value="ECO:0007669"/>
    <property type="project" value="InterPro"/>
</dbReference>
<dbReference type="InterPro" id="IPR002099">
    <property type="entry name" value="MutL/Mlh/PMS"/>
</dbReference>
<dbReference type="InterPro" id="IPR020667">
    <property type="entry name" value="DNA_mismatch_repair_MutL"/>
</dbReference>
<evidence type="ECO:0000256" key="3">
    <source>
        <dbReference type="ARBA" id="ARBA00022763"/>
    </source>
</evidence>
<dbReference type="SUPFAM" id="SSF54211">
    <property type="entry name" value="Ribosomal protein S5 domain 2-like"/>
    <property type="match status" value="1"/>
</dbReference>
<dbReference type="RefSeq" id="WP_065238450.1">
    <property type="nucleotide sequence ID" value="NZ_JTJM01000001.1"/>
</dbReference>
<dbReference type="SUPFAM" id="SSF118116">
    <property type="entry name" value="DNA mismatch repair protein MutL"/>
    <property type="match status" value="1"/>
</dbReference>
<keyword evidence="3 6" id="KW-0227">DNA damage</keyword>
<evidence type="ECO:0000256" key="4">
    <source>
        <dbReference type="ARBA" id="ARBA00023204"/>
    </source>
</evidence>
<dbReference type="InterPro" id="IPR020568">
    <property type="entry name" value="Ribosomal_Su5_D2-typ_SF"/>
</dbReference>
<dbReference type="CDD" id="cd16926">
    <property type="entry name" value="HATPase_MutL-MLH-PMS-like"/>
    <property type="match status" value="1"/>
</dbReference>
<dbReference type="GO" id="GO:0030983">
    <property type="term" value="F:mismatched DNA binding"/>
    <property type="evidence" value="ECO:0007669"/>
    <property type="project" value="InterPro"/>
</dbReference>
<feature type="domain" description="DNA mismatch repair protein S5" evidence="7">
    <location>
        <begin position="212"/>
        <end position="330"/>
    </location>
</feature>
<dbReference type="InterPro" id="IPR014790">
    <property type="entry name" value="MutL_C"/>
</dbReference>
<dbReference type="InterPro" id="IPR013507">
    <property type="entry name" value="DNA_mismatch_S5_2-like"/>
</dbReference>
<organism evidence="8 9">
    <name type="scientific">Gallibacterium genomosp. 3</name>
    <dbReference type="NCBI Taxonomy" id="505345"/>
    <lineage>
        <taxon>Bacteria</taxon>
        <taxon>Pseudomonadati</taxon>
        <taxon>Pseudomonadota</taxon>
        <taxon>Gammaproteobacteria</taxon>
        <taxon>Pasteurellales</taxon>
        <taxon>Pasteurellaceae</taxon>
        <taxon>Gallibacterium</taxon>
    </lineage>
</organism>
<sequence length="624" mass="70387">MPIQILPPLLANQIAAGEVVERPASVVKELIENSLDAGANKIQIDIEQSGSRLIRIRDNGVGIPKEELKLSLMRHATSKIASLDDLEHILSLGFRGEALASISSVSRLTLTSRTAEQTEAWQVYAEGQDMEATIIPASHAVGTTVEVANLFFNTPARRKFLRTEKTEFAHIDEVVKRIALAKPTIHFILTHNGKMVHQYKPADDTASQLKRLAMICGNEFTDYALRIDWQYDDMHLHGWIAAPQFYRTQNDFNYSYVNGRMMKDKVILHALRQAYADYLSTDQYPAFVLFLDIDPTLVDVNVHPTKHEVRFHQSRLVHDFILQGVINALAQTEQLLTNSSQPTQVESVTNYVAEDNADYQSAAIPNYNPATIPQNRSAAGRNIFNDSATYYSSKTPKSATNKTAYQQYTHLIQSAHQADMIVSNDNSTLAETGRHTQIRLAQTATSQLETEQHLKVLTLLPQGYLCLQQHDKLYLLATKTLQQLAYAQQLQAPNKDCQALLIPVSFQLDKSQINNYIRHQDFFTQTGFTIQCYGERITITHVATLLRHQNLQQLTIKLLNTEIQDFAHFVQIICDNILVEPIKVLADAINLLQSIEQYSPNKHNLILASCTELDLTPYFTGYSL</sequence>
<dbReference type="InterPro" id="IPR038973">
    <property type="entry name" value="MutL/Mlh/Pms-like"/>
</dbReference>
<dbReference type="NCBIfam" id="TIGR00585">
    <property type="entry name" value="mutl"/>
    <property type="match status" value="1"/>
</dbReference>
<dbReference type="InterPro" id="IPR042120">
    <property type="entry name" value="MutL_C_dimsub"/>
</dbReference>
<reference evidence="8 9" key="1">
    <citation type="submission" date="2014-11" db="EMBL/GenBank/DDBJ databases">
        <title>Pan-genome of Gallibacterium spp.</title>
        <authorList>
            <person name="Kudirkiene E."/>
            <person name="Bojesen A.M."/>
        </authorList>
    </citation>
    <scope>NUCLEOTIDE SEQUENCE [LARGE SCALE GENOMIC DNA]</scope>
    <source>
        <strain evidence="8 9">F151</strain>
    </source>
</reference>
<dbReference type="HAMAP" id="MF_00149">
    <property type="entry name" value="DNA_mis_repair"/>
    <property type="match status" value="1"/>
</dbReference>
<evidence type="ECO:0000256" key="5">
    <source>
        <dbReference type="ARBA" id="ARBA00056874"/>
    </source>
</evidence>
<dbReference type="Pfam" id="PF13589">
    <property type="entry name" value="HATPase_c_3"/>
    <property type="match status" value="1"/>
</dbReference>
<comment type="function">
    <text evidence="5 6">This protein is involved in the repair of mismatches in DNA. It is required for dam-dependent methyl-directed DNA mismatch repair. May act as a 'molecular matchmaker', a protein that promotes the formation of a stable complex between two or more DNA-binding proteins in an ATP-dependent manner without itself being part of a final effector complex.</text>
</comment>
<dbReference type="CDD" id="cd03482">
    <property type="entry name" value="MutL_Trans_MutL"/>
    <property type="match status" value="1"/>
</dbReference>
<dbReference type="PANTHER" id="PTHR10073">
    <property type="entry name" value="DNA MISMATCH REPAIR PROTEIN MLH, PMS, MUTL"/>
    <property type="match status" value="1"/>
</dbReference>
<evidence type="ECO:0000256" key="2">
    <source>
        <dbReference type="ARBA" id="ARBA00021975"/>
    </source>
</evidence>
<dbReference type="PANTHER" id="PTHR10073:SF12">
    <property type="entry name" value="DNA MISMATCH REPAIR PROTEIN MLH1"/>
    <property type="match status" value="1"/>
</dbReference>
<dbReference type="GO" id="GO:0140664">
    <property type="term" value="F:ATP-dependent DNA damage sensor activity"/>
    <property type="evidence" value="ECO:0007669"/>
    <property type="project" value="InterPro"/>
</dbReference>
<dbReference type="SUPFAM" id="SSF55874">
    <property type="entry name" value="ATPase domain of HSP90 chaperone/DNA topoisomerase II/histidine kinase"/>
    <property type="match status" value="1"/>
</dbReference>
<dbReference type="GO" id="GO:0032300">
    <property type="term" value="C:mismatch repair complex"/>
    <property type="evidence" value="ECO:0007669"/>
    <property type="project" value="InterPro"/>
</dbReference>
<gene>
    <name evidence="6" type="primary">mutL</name>
    <name evidence="8" type="ORF">QV01_00020</name>
</gene>
<evidence type="ECO:0000256" key="6">
    <source>
        <dbReference type="HAMAP-Rule" id="MF_00149"/>
    </source>
</evidence>
<evidence type="ECO:0000259" key="7">
    <source>
        <dbReference type="SMART" id="SM01340"/>
    </source>
</evidence>
<dbReference type="Pfam" id="PF08676">
    <property type="entry name" value="MutL_C"/>
    <property type="match status" value="1"/>
</dbReference>
<dbReference type="FunFam" id="3.30.565.10:FF:000003">
    <property type="entry name" value="DNA mismatch repair endonuclease MutL"/>
    <property type="match status" value="1"/>
</dbReference>
<dbReference type="InterPro" id="IPR042121">
    <property type="entry name" value="MutL_C_regsub"/>
</dbReference>
<dbReference type="NCBIfam" id="NF000948">
    <property type="entry name" value="PRK00095.1-1"/>
    <property type="match status" value="1"/>
</dbReference>
<dbReference type="GO" id="GO:0006298">
    <property type="term" value="P:mismatch repair"/>
    <property type="evidence" value="ECO:0007669"/>
    <property type="project" value="UniProtKB-UniRule"/>
</dbReference>
<dbReference type="InterPro" id="IPR014762">
    <property type="entry name" value="DNA_mismatch_repair_CS"/>
</dbReference>
<comment type="similarity">
    <text evidence="1 6">Belongs to the DNA mismatch repair MutL/HexB family.</text>
</comment>
<dbReference type="PROSITE" id="PS00058">
    <property type="entry name" value="DNA_MISMATCH_REPAIR_1"/>
    <property type="match status" value="1"/>
</dbReference>
<protein>
    <recommendedName>
        <fullName evidence="2 6">DNA mismatch repair protein MutL</fullName>
    </recommendedName>
</protein>
<dbReference type="FunFam" id="3.30.230.10:FF:000013">
    <property type="entry name" value="DNA mismatch repair endonuclease MutL"/>
    <property type="match status" value="1"/>
</dbReference>
<dbReference type="Gene3D" id="3.30.565.10">
    <property type="entry name" value="Histidine kinase-like ATPase, C-terminal domain"/>
    <property type="match status" value="1"/>
</dbReference>
<evidence type="ECO:0000313" key="8">
    <source>
        <dbReference type="EMBL" id="OBW94182.1"/>
    </source>
</evidence>
<keyword evidence="9" id="KW-1185">Reference proteome</keyword>
<dbReference type="OrthoDB" id="9763467at2"/>
<evidence type="ECO:0000256" key="1">
    <source>
        <dbReference type="ARBA" id="ARBA00006082"/>
    </source>
</evidence>
<name>A0A1A7NVE6_9PAST</name>
<dbReference type="EMBL" id="JTJM01000001">
    <property type="protein sequence ID" value="OBW94182.1"/>
    <property type="molecule type" value="Genomic_DNA"/>
</dbReference>
<accession>A0A1A7NVE6</accession>
<evidence type="ECO:0000313" key="9">
    <source>
        <dbReference type="Proteomes" id="UP000243558"/>
    </source>
</evidence>
<dbReference type="InterPro" id="IPR036890">
    <property type="entry name" value="HATPase_C_sf"/>
</dbReference>
<dbReference type="PATRIC" id="fig|505345.7.peg.4"/>
<dbReference type="Gene3D" id="3.30.230.10">
    <property type="match status" value="1"/>
</dbReference>
<dbReference type="InterPro" id="IPR037198">
    <property type="entry name" value="MutL_C_sf"/>
</dbReference>
<dbReference type="Gene3D" id="3.30.1540.20">
    <property type="entry name" value="MutL, C-terminal domain, dimerisation subdomain"/>
    <property type="match status" value="1"/>
</dbReference>
<dbReference type="Pfam" id="PF01119">
    <property type="entry name" value="DNA_mis_repair"/>
    <property type="match status" value="1"/>
</dbReference>
<dbReference type="InterPro" id="IPR014721">
    <property type="entry name" value="Ribsml_uS5_D2-typ_fold_subgr"/>
</dbReference>